<feature type="region of interest" description="Disordered" evidence="1">
    <location>
        <begin position="25"/>
        <end position="45"/>
    </location>
</feature>
<evidence type="ECO:0000313" key="3">
    <source>
        <dbReference type="Proteomes" id="UP000309340"/>
    </source>
</evidence>
<evidence type="ECO:0000313" key="2">
    <source>
        <dbReference type="EMBL" id="TKA69370.1"/>
    </source>
</evidence>
<keyword evidence="3" id="KW-1185">Reference proteome</keyword>
<sequence>MFLLTYLRARKRLNQQSSLDLRPIQTATAEENEMCKPTPRPIEEWSRPKPAEIELLVPAESEAGQNIQNPKVLHMLGIRSVVKFDMLPSGRSVLLAK</sequence>
<protein>
    <submittedName>
        <fullName evidence="2">Uncharacterized protein</fullName>
    </submittedName>
</protein>
<accession>A0A4U0WZS3</accession>
<dbReference type="OrthoDB" id="3820944at2759"/>
<reference evidence="2 3" key="1">
    <citation type="submission" date="2017-03" db="EMBL/GenBank/DDBJ databases">
        <title>Genomes of endolithic fungi from Antarctica.</title>
        <authorList>
            <person name="Coleine C."/>
            <person name="Masonjones S."/>
            <person name="Stajich J.E."/>
        </authorList>
    </citation>
    <scope>NUCLEOTIDE SEQUENCE [LARGE SCALE GENOMIC DNA]</scope>
    <source>
        <strain evidence="2 3">CCFEE 5184</strain>
    </source>
</reference>
<proteinExistence type="predicted"/>
<evidence type="ECO:0000256" key="1">
    <source>
        <dbReference type="SAM" id="MobiDB-lite"/>
    </source>
</evidence>
<name>A0A4U0WZS3_9PEZI</name>
<organism evidence="2 3">
    <name type="scientific">Friedmanniomyces simplex</name>
    <dbReference type="NCBI Taxonomy" id="329884"/>
    <lineage>
        <taxon>Eukaryota</taxon>
        <taxon>Fungi</taxon>
        <taxon>Dikarya</taxon>
        <taxon>Ascomycota</taxon>
        <taxon>Pezizomycotina</taxon>
        <taxon>Dothideomycetes</taxon>
        <taxon>Dothideomycetidae</taxon>
        <taxon>Mycosphaerellales</taxon>
        <taxon>Teratosphaeriaceae</taxon>
        <taxon>Friedmanniomyces</taxon>
    </lineage>
</organism>
<dbReference type="Proteomes" id="UP000309340">
    <property type="component" value="Unassembled WGS sequence"/>
</dbReference>
<dbReference type="EMBL" id="NAJQ01000452">
    <property type="protein sequence ID" value="TKA69370.1"/>
    <property type="molecule type" value="Genomic_DNA"/>
</dbReference>
<gene>
    <name evidence="2" type="ORF">B0A55_06158</name>
</gene>
<comment type="caution">
    <text evidence="2">The sequence shown here is derived from an EMBL/GenBank/DDBJ whole genome shotgun (WGS) entry which is preliminary data.</text>
</comment>
<dbReference type="AlphaFoldDB" id="A0A4U0WZS3"/>